<dbReference type="AlphaFoldDB" id="A0A383AT22"/>
<dbReference type="EMBL" id="UINC01194296">
    <property type="protein sequence ID" value="SVE10315.1"/>
    <property type="molecule type" value="Genomic_DNA"/>
</dbReference>
<protein>
    <submittedName>
        <fullName evidence="1">Uncharacterized protein</fullName>
    </submittedName>
</protein>
<name>A0A383AT22_9ZZZZ</name>
<proteinExistence type="predicted"/>
<accession>A0A383AT22</accession>
<feature type="non-terminal residue" evidence="1">
    <location>
        <position position="25"/>
    </location>
</feature>
<evidence type="ECO:0000313" key="1">
    <source>
        <dbReference type="EMBL" id="SVE10315.1"/>
    </source>
</evidence>
<gene>
    <name evidence="1" type="ORF">METZ01_LOCUS463169</name>
</gene>
<sequence>MSIDSASFDNGSRVVSVAGAVINIE</sequence>
<organism evidence="1">
    <name type="scientific">marine metagenome</name>
    <dbReference type="NCBI Taxonomy" id="408172"/>
    <lineage>
        <taxon>unclassified sequences</taxon>
        <taxon>metagenomes</taxon>
        <taxon>ecological metagenomes</taxon>
    </lineage>
</organism>
<reference evidence="1" key="1">
    <citation type="submission" date="2018-05" db="EMBL/GenBank/DDBJ databases">
        <authorList>
            <person name="Lanie J.A."/>
            <person name="Ng W.-L."/>
            <person name="Kazmierczak K.M."/>
            <person name="Andrzejewski T.M."/>
            <person name="Davidsen T.M."/>
            <person name="Wayne K.J."/>
            <person name="Tettelin H."/>
            <person name="Glass J.I."/>
            <person name="Rusch D."/>
            <person name="Podicherti R."/>
            <person name="Tsui H.-C.T."/>
            <person name="Winkler M.E."/>
        </authorList>
    </citation>
    <scope>NUCLEOTIDE SEQUENCE</scope>
</reference>